<dbReference type="PROSITE" id="PS00146">
    <property type="entry name" value="BETA_LACTAMASE_A"/>
    <property type="match status" value="1"/>
</dbReference>
<feature type="signal peptide" evidence="6">
    <location>
        <begin position="1"/>
        <end position="25"/>
    </location>
</feature>
<evidence type="ECO:0000259" key="7">
    <source>
        <dbReference type="Pfam" id="PF13354"/>
    </source>
</evidence>
<dbReference type="EC" id="3.5.2.6" evidence="2 5"/>
<evidence type="ECO:0000256" key="2">
    <source>
        <dbReference type="ARBA" id="ARBA00012865"/>
    </source>
</evidence>
<feature type="chain" id="PRO_5046986725" description="Beta-lactamase" evidence="6">
    <location>
        <begin position="26"/>
        <end position="306"/>
    </location>
</feature>
<evidence type="ECO:0000313" key="9">
    <source>
        <dbReference type="Proteomes" id="UP001549257"/>
    </source>
</evidence>
<dbReference type="RefSeq" id="WP_354025036.1">
    <property type="nucleotide sequence ID" value="NZ_JBEPSJ010000002.1"/>
</dbReference>
<keyword evidence="3 5" id="KW-0378">Hydrolase</keyword>
<evidence type="ECO:0000256" key="1">
    <source>
        <dbReference type="ARBA" id="ARBA00009009"/>
    </source>
</evidence>
<comment type="caution">
    <text evidence="8">The sequence shown here is derived from an EMBL/GenBank/DDBJ whole genome shotgun (WGS) entry which is preliminary data.</text>
</comment>
<dbReference type="InterPro" id="IPR045155">
    <property type="entry name" value="Beta-lactam_cat"/>
</dbReference>
<reference evidence="8 9" key="1">
    <citation type="submission" date="2024-06" db="EMBL/GenBank/DDBJ databases">
        <title>Sorghum-associated microbial communities from plants grown in Nebraska, USA.</title>
        <authorList>
            <person name="Schachtman D."/>
        </authorList>
    </citation>
    <scope>NUCLEOTIDE SEQUENCE [LARGE SCALE GENOMIC DNA]</scope>
    <source>
        <strain evidence="8 9">2857</strain>
    </source>
</reference>
<organism evidence="8 9">
    <name type="scientific">Conyzicola nivalis</name>
    <dbReference type="NCBI Taxonomy" id="1477021"/>
    <lineage>
        <taxon>Bacteria</taxon>
        <taxon>Bacillati</taxon>
        <taxon>Actinomycetota</taxon>
        <taxon>Actinomycetes</taxon>
        <taxon>Micrococcales</taxon>
        <taxon>Microbacteriaceae</taxon>
        <taxon>Conyzicola</taxon>
    </lineage>
</organism>
<dbReference type="EMBL" id="JBEPSJ010000002">
    <property type="protein sequence ID" value="MET4582882.1"/>
    <property type="molecule type" value="Genomic_DNA"/>
</dbReference>
<evidence type="ECO:0000256" key="6">
    <source>
        <dbReference type="SAM" id="SignalP"/>
    </source>
</evidence>
<evidence type="ECO:0000313" key="8">
    <source>
        <dbReference type="EMBL" id="MET4582882.1"/>
    </source>
</evidence>
<evidence type="ECO:0000256" key="4">
    <source>
        <dbReference type="ARBA" id="ARBA00023251"/>
    </source>
</evidence>
<accession>A0ABV2QQW3</accession>
<dbReference type="Pfam" id="PF13354">
    <property type="entry name" value="Beta-lactamase2"/>
    <property type="match status" value="1"/>
</dbReference>
<keyword evidence="6" id="KW-0732">Signal</keyword>
<dbReference type="NCBIfam" id="NF033103">
    <property type="entry name" value="bla_class_A"/>
    <property type="match status" value="1"/>
</dbReference>
<dbReference type="InterPro" id="IPR023650">
    <property type="entry name" value="Beta-lactam_class-A_AS"/>
</dbReference>
<comment type="catalytic activity">
    <reaction evidence="5">
        <text>a beta-lactam + H2O = a substituted beta-amino acid</text>
        <dbReference type="Rhea" id="RHEA:20401"/>
        <dbReference type="ChEBI" id="CHEBI:15377"/>
        <dbReference type="ChEBI" id="CHEBI:35627"/>
        <dbReference type="ChEBI" id="CHEBI:140347"/>
        <dbReference type="EC" id="3.5.2.6"/>
    </reaction>
</comment>
<dbReference type="InterPro" id="IPR012338">
    <property type="entry name" value="Beta-lactam/transpept-like"/>
</dbReference>
<dbReference type="GO" id="GO:0008800">
    <property type="term" value="F:beta-lactamase activity"/>
    <property type="evidence" value="ECO:0007669"/>
    <property type="project" value="UniProtKB-EC"/>
</dbReference>
<dbReference type="PRINTS" id="PR00118">
    <property type="entry name" value="BLACTAMASEA"/>
</dbReference>
<gene>
    <name evidence="8" type="ORF">ABIE21_002392</name>
</gene>
<dbReference type="Proteomes" id="UP001549257">
    <property type="component" value="Unassembled WGS sequence"/>
</dbReference>
<dbReference type="PROSITE" id="PS51257">
    <property type="entry name" value="PROKAR_LIPOPROTEIN"/>
    <property type="match status" value="1"/>
</dbReference>
<dbReference type="PANTHER" id="PTHR35333">
    <property type="entry name" value="BETA-LACTAMASE"/>
    <property type="match status" value="1"/>
</dbReference>
<proteinExistence type="inferred from homology"/>
<name>A0ABV2QQW3_9MICO</name>
<dbReference type="PANTHER" id="PTHR35333:SF3">
    <property type="entry name" value="BETA-LACTAMASE-TYPE TRANSPEPTIDASE FOLD CONTAINING PROTEIN"/>
    <property type="match status" value="1"/>
</dbReference>
<sequence length="306" mass="31625">MTPARTVAAASALTLLVALTGCTAAAPDLAPPATEPTQAPSPAPTVAPYAGEFEALETEFDARLGVYAIDTATGAEVSFRADERFAYASTFKALAAAAVLQKNTAAGMQRVVTFTSDDLITYSPVTELRIDSGMTLIEIADAAVRFSDNTAGNLLLDELGGPGGFDAALAAIGDDTTRAERWEAGLNDAVPGDPRDTTSPRAFATDLREFALGDAMSADKQAVLIEMLKANTTGANLIRAGVPADWVVGDKTGSGGYGVRNDIAIVWPPGREPIVMAIMSTRDSPGAERYDALIARAATAVVTALG</sequence>
<comment type="similarity">
    <text evidence="1 5">Belongs to the class-A beta-lactamase family.</text>
</comment>
<keyword evidence="4 5" id="KW-0046">Antibiotic resistance</keyword>
<keyword evidence="9" id="KW-1185">Reference proteome</keyword>
<evidence type="ECO:0000256" key="3">
    <source>
        <dbReference type="ARBA" id="ARBA00022801"/>
    </source>
</evidence>
<evidence type="ECO:0000256" key="5">
    <source>
        <dbReference type="RuleBase" id="RU361140"/>
    </source>
</evidence>
<dbReference type="InterPro" id="IPR000871">
    <property type="entry name" value="Beta-lactam_class-A"/>
</dbReference>
<feature type="domain" description="Beta-lactamase class A catalytic" evidence="7">
    <location>
        <begin position="65"/>
        <end position="279"/>
    </location>
</feature>
<dbReference type="SUPFAM" id="SSF56601">
    <property type="entry name" value="beta-lactamase/transpeptidase-like"/>
    <property type="match status" value="1"/>
</dbReference>
<dbReference type="Gene3D" id="3.40.710.10">
    <property type="entry name" value="DD-peptidase/beta-lactamase superfamily"/>
    <property type="match status" value="1"/>
</dbReference>
<protein>
    <recommendedName>
        <fullName evidence="2 5">Beta-lactamase</fullName>
        <ecNumber evidence="2 5">3.5.2.6</ecNumber>
    </recommendedName>
</protein>